<gene>
    <name evidence="1" type="ORF">HPB50_018369</name>
</gene>
<dbReference type="Proteomes" id="UP000821845">
    <property type="component" value="Chromosome 1"/>
</dbReference>
<sequence length="167" mass="17747">MYSVPIVVTLPAECGGLVLLIGVKNLDGAFDGAACSAQERPPRARHSYLLPHSRMSNGRLCGESRYRSSPQAKDGLHALHRAPAHAYCSSFYGTECPYITSVCPPPERGKFLDERLAPPAAAGVSRHTAASEQAGRQASQGRKPSSSNRALCRSMPGTVTRGTNARG</sequence>
<reference evidence="1" key="1">
    <citation type="submission" date="2020-05" db="EMBL/GenBank/DDBJ databases">
        <title>Large-scale comparative analyses of tick genomes elucidate their genetic diversity and vector capacities.</title>
        <authorList>
            <person name="Jia N."/>
            <person name="Wang J."/>
            <person name="Shi W."/>
            <person name="Du L."/>
            <person name="Sun Y."/>
            <person name="Zhan W."/>
            <person name="Jiang J."/>
            <person name="Wang Q."/>
            <person name="Zhang B."/>
            <person name="Ji P."/>
            <person name="Sakyi L.B."/>
            <person name="Cui X."/>
            <person name="Yuan T."/>
            <person name="Jiang B."/>
            <person name="Yang W."/>
            <person name="Lam T.T.-Y."/>
            <person name="Chang Q."/>
            <person name="Ding S."/>
            <person name="Wang X."/>
            <person name="Zhu J."/>
            <person name="Ruan X."/>
            <person name="Zhao L."/>
            <person name="Wei J."/>
            <person name="Que T."/>
            <person name="Du C."/>
            <person name="Cheng J."/>
            <person name="Dai P."/>
            <person name="Han X."/>
            <person name="Huang E."/>
            <person name="Gao Y."/>
            <person name="Liu J."/>
            <person name="Shao H."/>
            <person name="Ye R."/>
            <person name="Li L."/>
            <person name="Wei W."/>
            <person name="Wang X."/>
            <person name="Wang C."/>
            <person name="Yang T."/>
            <person name="Huo Q."/>
            <person name="Li W."/>
            <person name="Guo W."/>
            <person name="Chen H."/>
            <person name="Zhou L."/>
            <person name="Ni X."/>
            <person name="Tian J."/>
            <person name="Zhou Y."/>
            <person name="Sheng Y."/>
            <person name="Liu T."/>
            <person name="Pan Y."/>
            <person name="Xia L."/>
            <person name="Li J."/>
            <person name="Zhao F."/>
            <person name="Cao W."/>
        </authorList>
    </citation>
    <scope>NUCLEOTIDE SEQUENCE</scope>
    <source>
        <strain evidence="1">Hyas-2018</strain>
    </source>
</reference>
<evidence type="ECO:0000313" key="2">
    <source>
        <dbReference type="Proteomes" id="UP000821845"/>
    </source>
</evidence>
<protein>
    <submittedName>
        <fullName evidence="1">Uncharacterized protein</fullName>
    </submittedName>
</protein>
<dbReference type="EMBL" id="CM023481">
    <property type="protein sequence ID" value="KAH6947311.1"/>
    <property type="molecule type" value="Genomic_DNA"/>
</dbReference>
<accession>A0ACB7TJH2</accession>
<name>A0ACB7TJH2_HYAAI</name>
<organism evidence="1 2">
    <name type="scientific">Hyalomma asiaticum</name>
    <name type="common">Tick</name>
    <dbReference type="NCBI Taxonomy" id="266040"/>
    <lineage>
        <taxon>Eukaryota</taxon>
        <taxon>Metazoa</taxon>
        <taxon>Ecdysozoa</taxon>
        <taxon>Arthropoda</taxon>
        <taxon>Chelicerata</taxon>
        <taxon>Arachnida</taxon>
        <taxon>Acari</taxon>
        <taxon>Parasitiformes</taxon>
        <taxon>Ixodida</taxon>
        <taxon>Ixodoidea</taxon>
        <taxon>Ixodidae</taxon>
        <taxon>Hyalomminae</taxon>
        <taxon>Hyalomma</taxon>
    </lineage>
</organism>
<evidence type="ECO:0000313" key="1">
    <source>
        <dbReference type="EMBL" id="KAH6947311.1"/>
    </source>
</evidence>
<proteinExistence type="predicted"/>
<comment type="caution">
    <text evidence="1">The sequence shown here is derived from an EMBL/GenBank/DDBJ whole genome shotgun (WGS) entry which is preliminary data.</text>
</comment>
<keyword evidence="2" id="KW-1185">Reference proteome</keyword>